<gene>
    <name evidence="2" type="ORF">C5615_32165</name>
</gene>
<sequence>MVMDRMRRVGVWAFMGSMVGLAGCSMNLPPDFSSHPLVAEARRVGATRESVLAVDGAVLRARPTRTVAGSCVDYQIEHDQQRRPFYVAFDRQDQVISHGFLTCNEAEVAGYVRTGRPAQVAD</sequence>
<dbReference type="PROSITE" id="PS51257">
    <property type="entry name" value="PROKAR_LIPOPROTEIN"/>
    <property type="match status" value="1"/>
</dbReference>
<dbReference type="Gene3D" id="3.30.1450.10">
    <property type="match status" value="1"/>
</dbReference>
<dbReference type="InterPro" id="IPR037873">
    <property type="entry name" value="BamE-like"/>
</dbReference>
<reference evidence="2 3" key="1">
    <citation type="submission" date="2018-02" db="EMBL/GenBank/DDBJ databases">
        <title>Draft genome sequencing of Burkholderia cepacia Y14-15.</title>
        <authorList>
            <person name="Zheng B.-X."/>
        </authorList>
    </citation>
    <scope>NUCLEOTIDE SEQUENCE [LARGE SCALE GENOMIC DNA]</scope>
    <source>
        <strain evidence="2 3">Y14-15</strain>
    </source>
</reference>
<keyword evidence="1" id="KW-0732">Signal</keyword>
<dbReference type="EMBL" id="PUIQ01000058">
    <property type="protein sequence ID" value="PQP11423.1"/>
    <property type="molecule type" value="Genomic_DNA"/>
</dbReference>
<organism evidence="2 3">
    <name type="scientific">Burkholderia cepacia</name>
    <name type="common">Pseudomonas cepacia</name>
    <dbReference type="NCBI Taxonomy" id="292"/>
    <lineage>
        <taxon>Bacteria</taxon>
        <taxon>Pseudomonadati</taxon>
        <taxon>Pseudomonadota</taxon>
        <taxon>Betaproteobacteria</taxon>
        <taxon>Burkholderiales</taxon>
        <taxon>Burkholderiaceae</taxon>
        <taxon>Burkholderia</taxon>
        <taxon>Burkholderia cepacia complex</taxon>
    </lineage>
</organism>
<dbReference type="Proteomes" id="UP000238206">
    <property type="component" value="Unassembled WGS sequence"/>
</dbReference>
<evidence type="ECO:0000313" key="3">
    <source>
        <dbReference type="Proteomes" id="UP000238206"/>
    </source>
</evidence>
<name>A0A2S8I9F1_BURCE</name>
<comment type="caution">
    <text evidence="2">The sequence shown here is derived from an EMBL/GenBank/DDBJ whole genome shotgun (WGS) entry which is preliminary data.</text>
</comment>
<proteinExistence type="predicted"/>
<evidence type="ECO:0000256" key="1">
    <source>
        <dbReference type="ARBA" id="ARBA00022729"/>
    </source>
</evidence>
<dbReference type="AlphaFoldDB" id="A0A2S8I9F1"/>
<protein>
    <submittedName>
        <fullName evidence="2">Transcriptional regulator</fullName>
    </submittedName>
</protein>
<evidence type="ECO:0000313" key="2">
    <source>
        <dbReference type="EMBL" id="PQP11423.1"/>
    </source>
</evidence>
<accession>A0A2S8I9F1</accession>